<dbReference type="InterPro" id="IPR038591">
    <property type="entry name" value="NolW-like_sf"/>
</dbReference>
<gene>
    <name evidence="9" type="ORF">Q2T52_13990</name>
</gene>
<feature type="region of interest" description="Disordered" evidence="6">
    <location>
        <begin position="789"/>
        <end position="809"/>
    </location>
</feature>
<dbReference type="EMBL" id="JAUKWQ010000004">
    <property type="protein sequence ID" value="MDO1583198.1"/>
    <property type="molecule type" value="Genomic_DNA"/>
</dbReference>
<keyword evidence="2" id="KW-0732">Signal</keyword>
<dbReference type="PRINTS" id="PR00811">
    <property type="entry name" value="BCTERIALGSPD"/>
</dbReference>
<keyword evidence="5" id="KW-0813">Transport</keyword>
<comment type="subcellular location">
    <subcellularLocation>
        <location evidence="5">Cell outer membrane</location>
    </subcellularLocation>
    <subcellularLocation>
        <location evidence="1">Membrane</location>
    </subcellularLocation>
</comment>
<feature type="domain" description="NolW-like" evidence="8">
    <location>
        <begin position="374"/>
        <end position="540"/>
    </location>
</feature>
<dbReference type="Gene3D" id="3.30.1370.120">
    <property type="match status" value="2"/>
</dbReference>
<feature type="compositionally biased region" description="Polar residues" evidence="6">
    <location>
        <begin position="480"/>
        <end position="491"/>
    </location>
</feature>
<dbReference type="Pfam" id="PF00263">
    <property type="entry name" value="Secretin"/>
    <property type="match status" value="1"/>
</dbReference>
<evidence type="ECO:0000313" key="10">
    <source>
        <dbReference type="Proteomes" id="UP001169006"/>
    </source>
</evidence>
<evidence type="ECO:0000256" key="6">
    <source>
        <dbReference type="SAM" id="MobiDB-lite"/>
    </source>
</evidence>
<dbReference type="Pfam" id="PF03958">
    <property type="entry name" value="Secretin_N"/>
    <property type="match status" value="1"/>
</dbReference>
<evidence type="ECO:0000256" key="3">
    <source>
        <dbReference type="ARBA" id="ARBA00023136"/>
    </source>
</evidence>
<dbReference type="InterPro" id="IPR001775">
    <property type="entry name" value="GspD/PilQ"/>
</dbReference>
<keyword evidence="3" id="KW-0472">Membrane</keyword>
<evidence type="ECO:0000256" key="4">
    <source>
        <dbReference type="RuleBase" id="RU004003"/>
    </source>
</evidence>
<reference evidence="9" key="2">
    <citation type="submission" date="2023-07" db="EMBL/GenBank/DDBJ databases">
        <authorList>
            <person name="Sun H."/>
        </authorList>
    </citation>
    <scope>NUCLEOTIDE SEQUENCE</scope>
    <source>
        <strain evidence="9">05753</strain>
    </source>
</reference>
<evidence type="ECO:0000259" key="7">
    <source>
        <dbReference type="Pfam" id="PF00263"/>
    </source>
</evidence>
<sequence length="809" mass="85048">MKFSIASAKSDIQDNAEVTCDHSRNRPVLAWMDRRRAGSFAILMAAACWLVACTTVEDALVVDDPNAVPRLASNQAPRKGPVVDVEKLNKLGAEQTSRTFTAYVGKEKIDYPGDVATIAQDIGEVRSATKQASFEPTAEVSIDFKNATIDEVLRRLLSGALGVNYIAPDNLAGRVTFKTETPVPKARVLSVVRDILSRNNLVMRSLNGIYHIGTPEAIAALDTNAANGARGQEAQRVIQLPKGNAQEVVALAGRMLPPSVVLQASSSRNTVILQAGPTEADSAERLVRMLSNMATGQRSIAILPLGQGEPQAVARQITDFYSGSLRGSDANVTIIPLEAQRAVLVGTPDETVMENVRLLVRQLDQSVSDISALRVIPLTHLRAEEIAPQLAQSFGAASGGGNGPVADEPRRGIDQRISRSKLFPNSQAAGASADNEDGTSLAAPPPSTIIATPNGGQSASQSSGQGGAQRGGRAPANGQTSGANNGDTIQVSAPAGGGNGQADVRIVADKRNNTLLVYSNYRIFSRMRDVVAALDVPQSQAVIEATVIEVNLTNSLSQGVAFYLQGKGFNVGSGIPGNQSPRDGGVIGFSGSVGSFSVDAVLKALQQVTTLKVVSSPYLTVMNGQAARLVIGDQIPFATASQSSNNGGNVTVTREVQILDTGIVMQITPTIHADDSVTLQINQSVSTPKTSTGGDSLTPTISTRDIQSQILVQSGRTVLLGGLIQDNVGADSTQIPKVSKVPILGDLLSQKNAQSRRTELVVLITPRVSRTANEIDSITKQLQSFMVSTPQASDPAGIKRKPATSAYKQ</sequence>
<dbReference type="PANTHER" id="PTHR30332:SF25">
    <property type="entry name" value="SECRETIN XPSD"/>
    <property type="match status" value="1"/>
</dbReference>
<dbReference type="InterPro" id="IPR004846">
    <property type="entry name" value="T2SS/T3SS_dom"/>
</dbReference>
<feature type="domain" description="Type II/III secretion system secretin-like" evidence="7">
    <location>
        <begin position="604"/>
        <end position="768"/>
    </location>
</feature>
<dbReference type="PANTHER" id="PTHR30332">
    <property type="entry name" value="PROBABLE GENERAL SECRETION PATHWAY PROTEIN D"/>
    <property type="match status" value="1"/>
</dbReference>
<evidence type="ECO:0000313" key="9">
    <source>
        <dbReference type="EMBL" id="MDO1583198.1"/>
    </source>
</evidence>
<keyword evidence="10" id="KW-1185">Reference proteome</keyword>
<comment type="similarity">
    <text evidence="4">Belongs to the bacterial secretin family.</text>
</comment>
<accession>A0ABT8SXN9</accession>
<feature type="compositionally biased region" description="Low complexity" evidence="6">
    <location>
        <begin position="448"/>
        <end position="463"/>
    </location>
</feature>
<name>A0ABT8SXN9_9HYPH</name>
<evidence type="ECO:0000259" key="8">
    <source>
        <dbReference type="Pfam" id="PF03958"/>
    </source>
</evidence>
<dbReference type="Proteomes" id="UP001169006">
    <property type="component" value="Unassembled WGS sequence"/>
</dbReference>
<dbReference type="RefSeq" id="WP_302077392.1">
    <property type="nucleotide sequence ID" value="NZ_JAUKWQ010000004.1"/>
</dbReference>
<evidence type="ECO:0000256" key="1">
    <source>
        <dbReference type="ARBA" id="ARBA00004370"/>
    </source>
</evidence>
<evidence type="ECO:0000256" key="2">
    <source>
        <dbReference type="ARBA" id="ARBA00022729"/>
    </source>
</evidence>
<evidence type="ECO:0000256" key="5">
    <source>
        <dbReference type="RuleBase" id="RU004004"/>
    </source>
</evidence>
<dbReference type="InterPro" id="IPR005644">
    <property type="entry name" value="NolW-like"/>
</dbReference>
<protein>
    <submittedName>
        <fullName evidence="9">Secretin N-terminal domain-containing protein</fullName>
    </submittedName>
</protein>
<dbReference type="InterPro" id="IPR050810">
    <property type="entry name" value="Bact_Secretion_Sys_Channel"/>
</dbReference>
<feature type="region of interest" description="Disordered" evidence="6">
    <location>
        <begin position="419"/>
        <end position="499"/>
    </location>
</feature>
<proteinExistence type="inferred from homology"/>
<comment type="caution">
    <text evidence="9">The sequence shown here is derived from an EMBL/GenBank/DDBJ whole genome shotgun (WGS) entry which is preliminary data.</text>
</comment>
<reference evidence="9" key="1">
    <citation type="journal article" date="2015" name="Int. J. Syst. Evol. Microbiol.">
        <title>Rhizobium oryzicola sp. nov., potential plant-growth-promoting endophytic bacteria isolated from rice roots.</title>
        <authorList>
            <person name="Zhang X.X."/>
            <person name="Gao J.S."/>
            <person name="Cao Y.H."/>
            <person name="Sheirdil R.A."/>
            <person name="Wang X.C."/>
            <person name="Zhang L."/>
        </authorList>
    </citation>
    <scope>NUCLEOTIDE SEQUENCE</scope>
    <source>
        <strain evidence="9">05753</strain>
    </source>
</reference>
<organism evidence="9 10">
    <name type="scientific">Rhizobium oryzicola</name>
    <dbReference type="NCBI Taxonomy" id="1232668"/>
    <lineage>
        <taxon>Bacteria</taxon>
        <taxon>Pseudomonadati</taxon>
        <taxon>Pseudomonadota</taxon>
        <taxon>Alphaproteobacteria</taxon>
        <taxon>Hyphomicrobiales</taxon>
        <taxon>Rhizobiaceae</taxon>
        <taxon>Rhizobium/Agrobacterium group</taxon>
        <taxon>Rhizobium</taxon>
    </lineage>
</organism>